<evidence type="ECO:0000256" key="5">
    <source>
        <dbReference type="SAM" id="MobiDB-lite"/>
    </source>
</evidence>
<evidence type="ECO:0000256" key="4">
    <source>
        <dbReference type="PROSITE-ProRule" id="PRU00433"/>
    </source>
</evidence>
<dbReference type="InterPro" id="IPR036909">
    <property type="entry name" value="Cyt_c-like_dom_sf"/>
</dbReference>
<evidence type="ECO:0000259" key="7">
    <source>
        <dbReference type="PROSITE" id="PS51007"/>
    </source>
</evidence>
<dbReference type="GO" id="GO:0020037">
    <property type="term" value="F:heme binding"/>
    <property type="evidence" value="ECO:0007669"/>
    <property type="project" value="InterPro"/>
</dbReference>
<dbReference type="InterPro" id="IPR009056">
    <property type="entry name" value="Cyt_c-like_dom"/>
</dbReference>
<keyword evidence="1 4" id="KW-0349">Heme</keyword>
<accession>A0A7W8DKY4</accession>
<dbReference type="Pfam" id="PF06537">
    <property type="entry name" value="DHOR"/>
    <property type="match status" value="1"/>
</dbReference>
<evidence type="ECO:0000256" key="2">
    <source>
        <dbReference type="ARBA" id="ARBA00022723"/>
    </source>
</evidence>
<dbReference type="PROSITE" id="PS51007">
    <property type="entry name" value="CYTC"/>
    <property type="match status" value="1"/>
</dbReference>
<feature type="region of interest" description="Disordered" evidence="5">
    <location>
        <begin position="25"/>
        <end position="63"/>
    </location>
</feature>
<dbReference type="GO" id="GO:0004130">
    <property type="term" value="F:cytochrome-c peroxidase activity"/>
    <property type="evidence" value="ECO:0007669"/>
    <property type="project" value="TreeGrafter"/>
</dbReference>
<reference evidence="8 9" key="1">
    <citation type="submission" date="2020-08" db="EMBL/GenBank/DDBJ databases">
        <title>Genomic Encyclopedia of Type Strains, Phase IV (KMG-IV): sequencing the most valuable type-strain genomes for metagenomic binning, comparative biology and taxonomic classification.</title>
        <authorList>
            <person name="Goeker M."/>
        </authorList>
    </citation>
    <scope>NUCLEOTIDE SEQUENCE [LARGE SCALE GENOMIC DNA]</scope>
    <source>
        <strain evidence="8 9">DSM 12252</strain>
    </source>
</reference>
<sequence length="414" mass="44398">MKAPRLTTYLTLLLACSFGTHALAQMPPRHPAHRPQHPPHPPPPPPSTAKPQFGDPLPGLTKPQLAAFLDGKDDFEDSETEVSGLGPIFNRSSCVTCHNAPVTGGSGPINVTRFGRTDGGVFNPLTSLGGSLQQEMEINPALHEVVPQEANVVAQRNSTPLFGLGLIEAIPEDQILQNVKRSPVDGVLGKVAKVADPATGKTLIGRFGWKAQQATLLSFAGDAYLNEMGITNRLFPVENAPNGNAQLLAQYDTVVDPEDVVDPTTGRGDIDRVADFMRFLGAPPRLPLSNSAAVGRSVFQNTGCAVCHVPFMITGPNKVAALDHQEVWLFSDLLLHDMGSLGDGIAQSAADVREMKTAPLWGLRASAPYLHDGRAQTVDEAIKAHDGEAKASKDRYLKLSKQQVQQLLDFLMSI</sequence>
<keyword evidence="6" id="KW-0732">Signal</keyword>
<feature type="chain" id="PRO_5031566901" evidence="6">
    <location>
        <begin position="25"/>
        <end position="414"/>
    </location>
</feature>
<dbReference type="InterPro" id="IPR010538">
    <property type="entry name" value="DHOR"/>
</dbReference>
<dbReference type="PANTHER" id="PTHR30600">
    <property type="entry name" value="CYTOCHROME C PEROXIDASE-RELATED"/>
    <property type="match status" value="1"/>
</dbReference>
<dbReference type="RefSeq" id="WP_184340620.1">
    <property type="nucleotide sequence ID" value="NZ_JACHIG010000006.1"/>
</dbReference>
<name>A0A7W8DKY4_9BACT</name>
<dbReference type="PANTHER" id="PTHR30600:SF4">
    <property type="entry name" value="CYTOCHROME C DOMAIN-CONTAINING PROTEIN"/>
    <property type="match status" value="1"/>
</dbReference>
<dbReference type="Proteomes" id="UP000590740">
    <property type="component" value="Unassembled WGS sequence"/>
</dbReference>
<evidence type="ECO:0000256" key="6">
    <source>
        <dbReference type="SAM" id="SignalP"/>
    </source>
</evidence>
<dbReference type="PROSITE" id="PS51257">
    <property type="entry name" value="PROKAR_LIPOPROTEIN"/>
    <property type="match status" value="1"/>
</dbReference>
<evidence type="ECO:0000256" key="1">
    <source>
        <dbReference type="ARBA" id="ARBA00022617"/>
    </source>
</evidence>
<gene>
    <name evidence="8" type="ORF">HNQ65_003220</name>
</gene>
<evidence type="ECO:0000313" key="9">
    <source>
        <dbReference type="Proteomes" id="UP000590740"/>
    </source>
</evidence>
<proteinExistence type="predicted"/>
<dbReference type="EMBL" id="JACHIG010000006">
    <property type="protein sequence ID" value="MBB5033632.1"/>
    <property type="molecule type" value="Genomic_DNA"/>
</dbReference>
<keyword evidence="3 4" id="KW-0408">Iron</keyword>
<feature type="compositionally biased region" description="Pro residues" evidence="5">
    <location>
        <begin position="38"/>
        <end position="48"/>
    </location>
</feature>
<dbReference type="GO" id="GO:0009055">
    <property type="term" value="F:electron transfer activity"/>
    <property type="evidence" value="ECO:0007669"/>
    <property type="project" value="InterPro"/>
</dbReference>
<protein>
    <submittedName>
        <fullName evidence="8">CxxC motif-containing protein (DUF1111 family)</fullName>
    </submittedName>
</protein>
<keyword evidence="9" id="KW-1185">Reference proteome</keyword>
<dbReference type="InterPro" id="IPR051395">
    <property type="entry name" value="Cytochrome_c_Peroxidase/MauG"/>
</dbReference>
<dbReference type="GO" id="GO:0046872">
    <property type="term" value="F:metal ion binding"/>
    <property type="evidence" value="ECO:0007669"/>
    <property type="project" value="UniProtKB-KW"/>
</dbReference>
<evidence type="ECO:0000256" key="3">
    <source>
        <dbReference type="ARBA" id="ARBA00023004"/>
    </source>
</evidence>
<dbReference type="AlphaFoldDB" id="A0A7W8DKY4"/>
<evidence type="ECO:0000313" key="8">
    <source>
        <dbReference type="EMBL" id="MBB5033632.1"/>
    </source>
</evidence>
<feature type="signal peptide" evidence="6">
    <location>
        <begin position="1"/>
        <end position="24"/>
    </location>
</feature>
<feature type="domain" description="Cytochrome c" evidence="7">
    <location>
        <begin position="290"/>
        <end position="414"/>
    </location>
</feature>
<keyword evidence="2 4" id="KW-0479">Metal-binding</keyword>
<dbReference type="SUPFAM" id="SSF46626">
    <property type="entry name" value="Cytochrome c"/>
    <property type="match status" value="1"/>
</dbReference>
<organism evidence="8 9">
    <name type="scientific">Prosthecobacter vanneervenii</name>
    <dbReference type="NCBI Taxonomy" id="48466"/>
    <lineage>
        <taxon>Bacteria</taxon>
        <taxon>Pseudomonadati</taxon>
        <taxon>Verrucomicrobiota</taxon>
        <taxon>Verrucomicrobiia</taxon>
        <taxon>Verrucomicrobiales</taxon>
        <taxon>Verrucomicrobiaceae</taxon>
        <taxon>Prosthecobacter</taxon>
    </lineage>
</organism>
<dbReference type="Gene3D" id="1.10.760.10">
    <property type="entry name" value="Cytochrome c-like domain"/>
    <property type="match status" value="1"/>
</dbReference>
<comment type="caution">
    <text evidence="8">The sequence shown here is derived from an EMBL/GenBank/DDBJ whole genome shotgun (WGS) entry which is preliminary data.</text>
</comment>